<gene>
    <name evidence="1" type="ORF">PGUG_02953</name>
</gene>
<reference evidence="1 2" key="1">
    <citation type="journal article" date="2009" name="Nature">
        <title>Evolution of pathogenicity and sexual reproduction in eight Candida genomes.</title>
        <authorList>
            <person name="Butler G."/>
            <person name="Rasmussen M.D."/>
            <person name="Lin M.F."/>
            <person name="Santos M.A."/>
            <person name="Sakthikumar S."/>
            <person name="Munro C.A."/>
            <person name="Rheinbay E."/>
            <person name="Grabherr M."/>
            <person name="Forche A."/>
            <person name="Reedy J.L."/>
            <person name="Agrafioti I."/>
            <person name="Arnaud M.B."/>
            <person name="Bates S."/>
            <person name="Brown A.J."/>
            <person name="Brunke S."/>
            <person name="Costanzo M.C."/>
            <person name="Fitzpatrick D.A."/>
            <person name="de Groot P.W."/>
            <person name="Harris D."/>
            <person name="Hoyer L.L."/>
            <person name="Hube B."/>
            <person name="Klis F.M."/>
            <person name="Kodira C."/>
            <person name="Lennard N."/>
            <person name="Logue M.E."/>
            <person name="Martin R."/>
            <person name="Neiman A.M."/>
            <person name="Nikolaou E."/>
            <person name="Quail M.A."/>
            <person name="Quinn J."/>
            <person name="Santos M.C."/>
            <person name="Schmitzberger F.F."/>
            <person name="Sherlock G."/>
            <person name="Shah P."/>
            <person name="Silverstein K.A."/>
            <person name="Skrzypek M.S."/>
            <person name="Soll D."/>
            <person name="Staggs R."/>
            <person name="Stansfield I."/>
            <person name="Stumpf M.P."/>
            <person name="Sudbery P.E."/>
            <person name="Srikantha T."/>
            <person name="Zeng Q."/>
            <person name="Berman J."/>
            <person name="Berriman M."/>
            <person name="Heitman J."/>
            <person name="Gow N.A."/>
            <person name="Lorenz M.C."/>
            <person name="Birren B.W."/>
            <person name="Kellis M."/>
            <person name="Cuomo C.A."/>
        </authorList>
    </citation>
    <scope>NUCLEOTIDE SEQUENCE [LARGE SCALE GENOMIC DNA]</scope>
    <source>
        <strain evidence="2">ATCC 6260 / CBS 566 / DSM 6381 / JCM 1539 / NBRC 10279 / NRRL Y-324</strain>
    </source>
</reference>
<accession>A5DI52</accession>
<sequence length="191" mass="20881">MFPSINGHQWNQWTCNGISVVGGDHIQLTAILLVLDNKGPSRTLDTSQFGISKRLQVVQRTVLFGDLSGQFRVACWWLTSSLLFWSQILPEETMVGVTTSVEIDVLLQFDCLLDFTFGLGLGKLFHSLVVTIDISLVVLCVVKFVNSTGNMGFQSTKVPVQIWQGNLGSNGTNRGSDTFTAGKLGIVSQGR</sequence>
<dbReference type="EMBL" id="CH408157">
    <property type="protein sequence ID" value="EDK38855.2"/>
    <property type="molecule type" value="Genomic_DNA"/>
</dbReference>
<dbReference type="RefSeq" id="XP_001485224.2">
    <property type="nucleotide sequence ID" value="XM_001485174.1"/>
</dbReference>
<keyword evidence="2" id="KW-1185">Reference proteome</keyword>
<dbReference type="GeneID" id="5127058"/>
<protein>
    <submittedName>
        <fullName evidence="1">Uncharacterized protein</fullName>
    </submittedName>
</protein>
<organism evidence="1 2">
    <name type="scientific">Meyerozyma guilliermondii (strain ATCC 6260 / CBS 566 / DSM 6381 / JCM 1539 / NBRC 10279 / NRRL Y-324)</name>
    <name type="common">Yeast</name>
    <name type="synonym">Candida guilliermondii</name>
    <dbReference type="NCBI Taxonomy" id="294746"/>
    <lineage>
        <taxon>Eukaryota</taxon>
        <taxon>Fungi</taxon>
        <taxon>Dikarya</taxon>
        <taxon>Ascomycota</taxon>
        <taxon>Saccharomycotina</taxon>
        <taxon>Pichiomycetes</taxon>
        <taxon>Debaryomycetaceae</taxon>
        <taxon>Meyerozyma</taxon>
    </lineage>
</organism>
<dbReference type="HOGENOM" id="CLU_1421897_0_0_1"/>
<dbReference type="Proteomes" id="UP000001997">
    <property type="component" value="Unassembled WGS sequence"/>
</dbReference>
<name>A5DI52_PICGU</name>
<evidence type="ECO:0000313" key="1">
    <source>
        <dbReference type="EMBL" id="EDK38855.2"/>
    </source>
</evidence>
<evidence type="ECO:0000313" key="2">
    <source>
        <dbReference type="Proteomes" id="UP000001997"/>
    </source>
</evidence>
<dbReference type="OrthoDB" id="10552139at2759"/>
<dbReference type="AlphaFoldDB" id="A5DI52"/>
<dbReference type="VEuPathDB" id="FungiDB:PGUG_02953"/>
<proteinExistence type="predicted"/>
<dbReference type="InParanoid" id="A5DI52"/>
<dbReference type="KEGG" id="pgu:PGUG_02953"/>